<reference evidence="1 2" key="1">
    <citation type="submission" date="2020-08" db="EMBL/GenBank/DDBJ databases">
        <title>Genomic Encyclopedia of Type Strains, Phase IV (KMG-IV): sequencing the most valuable type-strain genomes for metagenomic binning, comparative biology and taxonomic classification.</title>
        <authorList>
            <person name="Goeker M."/>
        </authorList>
    </citation>
    <scope>NUCLEOTIDE SEQUENCE [LARGE SCALE GENOMIC DNA]</scope>
    <source>
        <strain evidence="1 2">DSM 22336</strain>
    </source>
</reference>
<accession>A0A841M2W5</accession>
<sequence length="76" mass="8514">MGVFHTAGVYLQALGGDKLWNECIGRMDFNEDKLFNDIKKFIKGRQDLITLNPAAVIVLYINNTCGFLPDGIPVNR</sequence>
<comment type="caution">
    <text evidence="1">The sequence shown here is derived from an EMBL/GenBank/DDBJ whole genome shotgun (WGS) entry which is preliminary data.</text>
</comment>
<dbReference type="AlphaFoldDB" id="A0A841M2W5"/>
<protein>
    <submittedName>
        <fullName evidence="1">Uncharacterized protein</fullName>
    </submittedName>
</protein>
<dbReference type="Proteomes" id="UP000555393">
    <property type="component" value="Unassembled WGS sequence"/>
</dbReference>
<dbReference type="EMBL" id="JACIIU010000003">
    <property type="protein sequence ID" value="MBB6260661.1"/>
    <property type="molecule type" value="Genomic_DNA"/>
</dbReference>
<evidence type="ECO:0000313" key="1">
    <source>
        <dbReference type="EMBL" id="MBB6260661.1"/>
    </source>
</evidence>
<proteinExistence type="predicted"/>
<keyword evidence="2" id="KW-1185">Reference proteome</keyword>
<name>A0A841M2W5_9HYPH</name>
<evidence type="ECO:0000313" key="2">
    <source>
        <dbReference type="Proteomes" id="UP000555393"/>
    </source>
</evidence>
<organism evidence="1 2">
    <name type="scientific">Paenochrobactrum gallinarii</name>
    <dbReference type="NCBI Taxonomy" id="643673"/>
    <lineage>
        <taxon>Bacteria</taxon>
        <taxon>Pseudomonadati</taxon>
        <taxon>Pseudomonadota</taxon>
        <taxon>Alphaproteobacteria</taxon>
        <taxon>Hyphomicrobiales</taxon>
        <taxon>Brucellaceae</taxon>
        <taxon>Paenochrobactrum</taxon>
    </lineage>
</organism>
<gene>
    <name evidence="1" type="ORF">FHS77_001195</name>
</gene>